<organism evidence="2 3">
    <name type="scientific">Macrostomum lignano</name>
    <dbReference type="NCBI Taxonomy" id="282301"/>
    <lineage>
        <taxon>Eukaryota</taxon>
        <taxon>Metazoa</taxon>
        <taxon>Spiralia</taxon>
        <taxon>Lophotrochozoa</taxon>
        <taxon>Platyhelminthes</taxon>
        <taxon>Rhabditophora</taxon>
        <taxon>Macrostomorpha</taxon>
        <taxon>Macrostomida</taxon>
        <taxon>Macrostomidae</taxon>
        <taxon>Macrostomum</taxon>
    </lineage>
</organism>
<proteinExistence type="predicted"/>
<sequence length="351" mass="39824">PRRKRWGRFGMEMAYRSNEIRWCHKKKGKLLLCLHGIQAGQAMLMHTLQCWQRQGLADAILFCRQLQCLNSTQQPFFNADSRCETRGGNIHGSLGFRLFNIIPTNLTRCACDALSLECEEAESRCSVQTRTAYRCLMCFPVAISLPDSLSAEFAVSGRPSTCQLDNLGVDEQRAATAAGRMYLRQRKIGMAAAFKICKKEMYGVYDIEYELESKQKRNKLVFVSWGPDNLPIRQRDAHRLLQERSASASCREVHKEMQASELGEITEDCMIETPEPSDDWQICVVACRIVQDYIHVRGAPGERISARRRQLRSAMELDILSEFPVLISHADYGGVQLRDGFLWSIGAVMTG</sequence>
<dbReference type="InterPro" id="IPR029006">
    <property type="entry name" value="ADF-H/Gelsolin-like_dom_sf"/>
</dbReference>
<protein>
    <submittedName>
        <fullName evidence="3">ADF-H domain-containing protein</fullName>
    </submittedName>
</protein>
<evidence type="ECO:0000313" key="3">
    <source>
        <dbReference type="WBParaSite" id="maker-unitig_37146-snap-gene-0.3-mRNA-1"/>
    </source>
</evidence>
<evidence type="ECO:0000313" key="2">
    <source>
        <dbReference type="Proteomes" id="UP000095280"/>
    </source>
</evidence>
<accession>A0A1I8FJ53</accession>
<dbReference type="WBParaSite" id="maker-unitig_37146-snap-gene-0.3-mRNA-1">
    <property type="protein sequence ID" value="maker-unitig_37146-snap-gene-0.3-mRNA-1"/>
    <property type="gene ID" value="maker-unitig_37146-snap-gene-0.3"/>
</dbReference>
<dbReference type="GO" id="GO:0003779">
    <property type="term" value="F:actin binding"/>
    <property type="evidence" value="ECO:0007669"/>
    <property type="project" value="InterPro"/>
</dbReference>
<dbReference type="SUPFAM" id="SSF55753">
    <property type="entry name" value="Actin depolymerizing proteins"/>
    <property type="match status" value="1"/>
</dbReference>
<keyword evidence="2" id="KW-1185">Reference proteome</keyword>
<dbReference type="PROSITE" id="PS51263">
    <property type="entry name" value="ADF_H"/>
    <property type="match status" value="1"/>
</dbReference>
<dbReference type="Gene3D" id="3.40.20.10">
    <property type="entry name" value="Severin"/>
    <property type="match status" value="1"/>
</dbReference>
<feature type="domain" description="ADF-H" evidence="1">
    <location>
        <begin position="140"/>
        <end position="275"/>
    </location>
</feature>
<dbReference type="AlphaFoldDB" id="A0A1I8FJ53"/>
<reference evidence="3" key="1">
    <citation type="submission" date="2016-11" db="UniProtKB">
        <authorList>
            <consortium name="WormBaseParasite"/>
        </authorList>
    </citation>
    <scope>IDENTIFICATION</scope>
</reference>
<dbReference type="Proteomes" id="UP000095280">
    <property type="component" value="Unplaced"/>
</dbReference>
<evidence type="ECO:0000259" key="1">
    <source>
        <dbReference type="PROSITE" id="PS51263"/>
    </source>
</evidence>
<dbReference type="Pfam" id="PF00241">
    <property type="entry name" value="Cofilin_ADF"/>
    <property type="match status" value="1"/>
</dbReference>
<dbReference type="InterPro" id="IPR002108">
    <property type="entry name" value="ADF-H"/>
</dbReference>
<name>A0A1I8FJ53_9PLAT</name>